<accession>A0A409V6L6</accession>
<feature type="non-terminal residue" evidence="2">
    <location>
        <position position="81"/>
    </location>
</feature>
<evidence type="ECO:0000313" key="3">
    <source>
        <dbReference type="Proteomes" id="UP000266721"/>
    </source>
</evidence>
<dbReference type="AlphaFoldDB" id="A0A409V6L6"/>
<gene>
    <name evidence="2" type="ORF">AM593_03442</name>
</gene>
<feature type="non-terminal residue" evidence="2">
    <location>
        <position position="1"/>
    </location>
</feature>
<keyword evidence="3" id="KW-1185">Reference proteome</keyword>
<organism evidence="2 3">
    <name type="scientific">Mytilus galloprovincialis</name>
    <name type="common">Mediterranean mussel</name>
    <dbReference type="NCBI Taxonomy" id="29158"/>
    <lineage>
        <taxon>Eukaryota</taxon>
        <taxon>Metazoa</taxon>
        <taxon>Spiralia</taxon>
        <taxon>Lophotrochozoa</taxon>
        <taxon>Mollusca</taxon>
        <taxon>Bivalvia</taxon>
        <taxon>Autobranchia</taxon>
        <taxon>Pteriomorphia</taxon>
        <taxon>Mytilida</taxon>
        <taxon>Mytiloidea</taxon>
        <taxon>Mytilidae</taxon>
        <taxon>Mytilinae</taxon>
        <taxon>Mytilus</taxon>
    </lineage>
</organism>
<proteinExistence type="predicted"/>
<sequence>MKDELREDSMNTRNHSERRFKSFETTMTENKENHHQALKRCSEDIGTIVTQEGIYTRNHNKEQIHVIDTKLTVIKQKIACK</sequence>
<feature type="region of interest" description="Disordered" evidence="1">
    <location>
        <begin position="1"/>
        <end position="21"/>
    </location>
</feature>
<dbReference type="Proteomes" id="UP000266721">
    <property type="component" value="Unassembled WGS sequence"/>
</dbReference>
<protein>
    <submittedName>
        <fullName evidence="2">Uncharacterized protein</fullName>
    </submittedName>
</protein>
<evidence type="ECO:0000313" key="2">
    <source>
        <dbReference type="EMBL" id="OPL20326.1"/>
    </source>
</evidence>
<evidence type="ECO:0000256" key="1">
    <source>
        <dbReference type="SAM" id="MobiDB-lite"/>
    </source>
</evidence>
<reference evidence="2 3" key="1">
    <citation type="journal article" date="2016" name="PLoS ONE">
        <title>A First Insight into the Genome of the Filter-Feeder Mussel Mytilus galloprovincialis.</title>
        <authorList>
            <person name="Murgarella M."/>
            <person name="Puiu D."/>
            <person name="Novoa B."/>
            <person name="Figueras A."/>
            <person name="Posada D."/>
            <person name="Canchaya C."/>
        </authorList>
    </citation>
    <scope>NUCLEOTIDE SEQUENCE [LARGE SCALE GENOMIC DNA]</scope>
    <source>
        <tissue evidence="2">Muscle</tissue>
    </source>
</reference>
<dbReference type="EMBL" id="KV611585">
    <property type="protein sequence ID" value="OPL20326.1"/>
    <property type="molecule type" value="Genomic_DNA"/>
</dbReference>
<name>A0A409V6L6_MYTGA</name>